<organism evidence="4">
    <name type="scientific">Streptomyces sp. R39</name>
    <dbReference type="NCBI Taxonomy" id="3238631"/>
    <lineage>
        <taxon>Bacteria</taxon>
        <taxon>Bacillati</taxon>
        <taxon>Actinomycetota</taxon>
        <taxon>Actinomycetes</taxon>
        <taxon>Kitasatosporales</taxon>
        <taxon>Streptomycetaceae</taxon>
        <taxon>Streptomyces</taxon>
    </lineage>
</organism>
<keyword evidence="1" id="KW-0233">DNA recombination</keyword>
<feature type="region of interest" description="Disordered" evidence="2">
    <location>
        <begin position="1"/>
        <end position="23"/>
    </location>
</feature>
<dbReference type="PROSITE" id="PS51898">
    <property type="entry name" value="TYR_RECOMBINASE"/>
    <property type="match status" value="1"/>
</dbReference>
<sequence>MRRQTTPAPGVLTDKGTKGKRAREVPVVEEIRPLVAQRILSAGPNPDARLFAGPRGGGISTAVLRDATHWDDVVTKLGYEHLRRHDLRHTGPTWFADAGVQVHVLRRTAGHGSLTTTQRYPHPDVHKITAAGAALSAHLGVLRAPRSLPEPDRRDPLTPVKGAGPQLVPKNDQGPVSDASETGPELRLSPVGTTGFEPATP</sequence>
<dbReference type="EMBL" id="CP163441">
    <property type="protein sequence ID" value="XDQ41877.1"/>
    <property type="molecule type" value="Genomic_DNA"/>
</dbReference>
<dbReference type="InterPro" id="IPR011010">
    <property type="entry name" value="DNA_brk_join_enz"/>
</dbReference>
<dbReference type="SUPFAM" id="SSF56349">
    <property type="entry name" value="DNA breaking-rejoining enzymes"/>
    <property type="match status" value="1"/>
</dbReference>
<dbReference type="AlphaFoldDB" id="A0AB39QEU0"/>
<proteinExistence type="predicted"/>
<dbReference type="GO" id="GO:0006310">
    <property type="term" value="P:DNA recombination"/>
    <property type="evidence" value="ECO:0007669"/>
    <property type="project" value="UniProtKB-KW"/>
</dbReference>
<evidence type="ECO:0000256" key="1">
    <source>
        <dbReference type="ARBA" id="ARBA00023172"/>
    </source>
</evidence>
<dbReference type="RefSeq" id="WP_369221455.1">
    <property type="nucleotide sequence ID" value="NZ_CP163441.1"/>
</dbReference>
<dbReference type="GO" id="GO:0015074">
    <property type="term" value="P:DNA integration"/>
    <property type="evidence" value="ECO:0007669"/>
    <property type="project" value="InterPro"/>
</dbReference>
<reference evidence="4" key="1">
    <citation type="submission" date="2024-07" db="EMBL/GenBank/DDBJ databases">
        <authorList>
            <person name="Yu S.T."/>
        </authorList>
    </citation>
    <scope>NUCLEOTIDE SEQUENCE</scope>
    <source>
        <strain evidence="4">R39</strain>
    </source>
</reference>
<gene>
    <name evidence="4" type="ORF">AB5J52_06125</name>
</gene>
<feature type="domain" description="Tyr recombinase" evidence="3">
    <location>
        <begin position="1"/>
        <end position="133"/>
    </location>
</feature>
<dbReference type="GO" id="GO:0003677">
    <property type="term" value="F:DNA binding"/>
    <property type="evidence" value="ECO:0007669"/>
    <property type="project" value="InterPro"/>
</dbReference>
<evidence type="ECO:0000256" key="2">
    <source>
        <dbReference type="SAM" id="MobiDB-lite"/>
    </source>
</evidence>
<dbReference type="Gene3D" id="1.10.443.10">
    <property type="entry name" value="Intergrase catalytic core"/>
    <property type="match status" value="1"/>
</dbReference>
<accession>A0AB39QEU0</accession>
<dbReference type="InterPro" id="IPR013762">
    <property type="entry name" value="Integrase-like_cat_sf"/>
</dbReference>
<evidence type="ECO:0000313" key="4">
    <source>
        <dbReference type="EMBL" id="XDQ41877.1"/>
    </source>
</evidence>
<feature type="region of interest" description="Disordered" evidence="2">
    <location>
        <begin position="142"/>
        <end position="201"/>
    </location>
</feature>
<dbReference type="Pfam" id="PF00589">
    <property type="entry name" value="Phage_integrase"/>
    <property type="match status" value="1"/>
</dbReference>
<protein>
    <submittedName>
        <fullName evidence="4">Tyrosine-type recombinase/integrase</fullName>
    </submittedName>
</protein>
<name>A0AB39QEU0_9ACTN</name>
<evidence type="ECO:0000259" key="3">
    <source>
        <dbReference type="PROSITE" id="PS51898"/>
    </source>
</evidence>
<dbReference type="InterPro" id="IPR002104">
    <property type="entry name" value="Integrase_catalytic"/>
</dbReference>